<dbReference type="InterPro" id="IPR004179">
    <property type="entry name" value="Sec63-dom"/>
</dbReference>
<dbReference type="Proteomes" id="UP000821866">
    <property type="component" value="Chromosome 7"/>
</dbReference>
<name>A0A9J6DHF9_RHIMP</name>
<proteinExistence type="predicted"/>
<dbReference type="Gene3D" id="1.10.3380.10">
    <property type="entry name" value="Sec63 N-terminal domain-like domain"/>
    <property type="match status" value="1"/>
</dbReference>
<dbReference type="EMBL" id="JABSTU010000009">
    <property type="protein sequence ID" value="KAH8021387.1"/>
    <property type="molecule type" value="Genomic_DNA"/>
</dbReference>
<dbReference type="Gene3D" id="1.10.150.20">
    <property type="entry name" value="5' to 3' exonuclease, C-terminal subdomain"/>
    <property type="match status" value="1"/>
</dbReference>
<sequence length="150" mass="16884">MASQALVTPPCVREDELEELDFLMDNSCKVFVKGGSENSYGKVNILLQNYISRCPVETFSLVSDQAYIVQNATRILRALFDMVLRAGGATMAGRMLTLCKVVERQTWNFETPLRQFSELGFNVLKNIEEKNLSLEQIRDLGCKDIGAKLL</sequence>
<dbReference type="Pfam" id="PF02889">
    <property type="entry name" value="Sec63"/>
    <property type="match status" value="1"/>
</dbReference>
<comment type="caution">
    <text evidence="2">The sequence shown here is derived from an EMBL/GenBank/DDBJ whole genome shotgun (WGS) entry which is preliminary data.</text>
</comment>
<gene>
    <name evidence="2" type="ORF">HPB51_015567</name>
</gene>
<organism evidence="2 3">
    <name type="scientific">Rhipicephalus microplus</name>
    <name type="common">Cattle tick</name>
    <name type="synonym">Boophilus microplus</name>
    <dbReference type="NCBI Taxonomy" id="6941"/>
    <lineage>
        <taxon>Eukaryota</taxon>
        <taxon>Metazoa</taxon>
        <taxon>Ecdysozoa</taxon>
        <taxon>Arthropoda</taxon>
        <taxon>Chelicerata</taxon>
        <taxon>Arachnida</taxon>
        <taxon>Acari</taxon>
        <taxon>Parasitiformes</taxon>
        <taxon>Ixodida</taxon>
        <taxon>Ixodoidea</taxon>
        <taxon>Ixodidae</taxon>
        <taxon>Rhipicephalinae</taxon>
        <taxon>Rhipicephalus</taxon>
        <taxon>Boophilus</taxon>
    </lineage>
</organism>
<dbReference type="SMART" id="SM00973">
    <property type="entry name" value="Sec63"/>
    <property type="match status" value="1"/>
</dbReference>
<evidence type="ECO:0000313" key="3">
    <source>
        <dbReference type="Proteomes" id="UP000821866"/>
    </source>
</evidence>
<keyword evidence="3" id="KW-1185">Reference proteome</keyword>
<dbReference type="VEuPathDB" id="VectorBase:LOC119175108"/>
<evidence type="ECO:0000259" key="1">
    <source>
        <dbReference type="SMART" id="SM00973"/>
    </source>
</evidence>
<dbReference type="AlphaFoldDB" id="A0A9J6DHF9"/>
<protein>
    <recommendedName>
        <fullName evidence="1">SEC63 domain-containing protein</fullName>
    </recommendedName>
</protein>
<feature type="domain" description="SEC63" evidence="1">
    <location>
        <begin position="3"/>
        <end position="150"/>
    </location>
</feature>
<evidence type="ECO:0000313" key="2">
    <source>
        <dbReference type="EMBL" id="KAH8021387.1"/>
    </source>
</evidence>
<dbReference type="SUPFAM" id="SSF158702">
    <property type="entry name" value="Sec63 N-terminal domain-like"/>
    <property type="match status" value="1"/>
</dbReference>
<accession>A0A9J6DHF9</accession>
<reference evidence="2" key="2">
    <citation type="submission" date="2021-09" db="EMBL/GenBank/DDBJ databases">
        <authorList>
            <person name="Jia N."/>
            <person name="Wang J."/>
            <person name="Shi W."/>
            <person name="Du L."/>
            <person name="Sun Y."/>
            <person name="Zhan W."/>
            <person name="Jiang J."/>
            <person name="Wang Q."/>
            <person name="Zhang B."/>
            <person name="Ji P."/>
            <person name="Sakyi L.B."/>
            <person name="Cui X."/>
            <person name="Yuan T."/>
            <person name="Jiang B."/>
            <person name="Yang W."/>
            <person name="Lam T.T.-Y."/>
            <person name="Chang Q."/>
            <person name="Ding S."/>
            <person name="Wang X."/>
            <person name="Zhu J."/>
            <person name="Ruan X."/>
            <person name="Zhao L."/>
            <person name="Wei J."/>
            <person name="Que T."/>
            <person name="Du C."/>
            <person name="Cheng J."/>
            <person name="Dai P."/>
            <person name="Han X."/>
            <person name="Huang E."/>
            <person name="Gao Y."/>
            <person name="Liu J."/>
            <person name="Shao H."/>
            <person name="Ye R."/>
            <person name="Li L."/>
            <person name="Wei W."/>
            <person name="Wang X."/>
            <person name="Wang C."/>
            <person name="Huo Q."/>
            <person name="Li W."/>
            <person name="Guo W."/>
            <person name="Chen H."/>
            <person name="Chen S."/>
            <person name="Zhou L."/>
            <person name="Zhou L."/>
            <person name="Ni X."/>
            <person name="Tian J."/>
            <person name="Zhou Y."/>
            <person name="Sheng Y."/>
            <person name="Liu T."/>
            <person name="Pan Y."/>
            <person name="Xia L."/>
            <person name="Li J."/>
            <person name="Zhao F."/>
            <person name="Cao W."/>
        </authorList>
    </citation>
    <scope>NUCLEOTIDE SEQUENCE</scope>
    <source>
        <strain evidence="2">Rmic-2018</strain>
        <tissue evidence="2">Larvae</tissue>
    </source>
</reference>
<reference evidence="2" key="1">
    <citation type="journal article" date="2020" name="Cell">
        <title>Large-Scale Comparative Analyses of Tick Genomes Elucidate Their Genetic Diversity and Vector Capacities.</title>
        <authorList>
            <consortium name="Tick Genome and Microbiome Consortium (TIGMIC)"/>
            <person name="Jia N."/>
            <person name="Wang J."/>
            <person name="Shi W."/>
            <person name="Du L."/>
            <person name="Sun Y."/>
            <person name="Zhan W."/>
            <person name="Jiang J.F."/>
            <person name="Wang Q."/>
            <person name="Zhang B."/>
            <person name="Ji P."/>
            <person name="Bell-Sakyi L."/>
            <person name="Cui X.M."/>
            <person name="Yuan T.T."/>
            <person name="Jiang B.G."/>
            <person name="Yang W.F."/>
            <person name="Lam T.T."/>
            <person name="Chang Q.C."/>
            <person name="Ding S.J."/>
            <person name="Wang X.J."/>
            <person name="Zhu J.G."/>
            <person name="Ruan X.D."/>
            <person name="Zhao L."/>
            <person name="Wei J.T."/>
            <person name="Ye R.Z."/>
            <person name="Que T.C."/>
            <person name="Du C.H."/>
            <person name="Zhou Y.H."/>
            <person name="Cheng J.X."/>
            <person name="Dai P.F."/>
            <person name="Guo W.B."/>
            <person name="Han X.H."/>
            <person name="Huang E.J."/>
            <person name="Li L.F."/>
            <person name="Wei W."/>
            <person name="Gao Y.C."/>
            <person name="Liu J.Z."/>
            <person name="Shao H.Z."/>
            <person name="Wang X."/>
            <person name="Wang C.C."/>
            <person name="Yang T.C."/>
            <person name="Huo Q.B."/>
            <person name="Li W."/>
            <person name="Chen H.Y."/>
            <person name="Chen S.E."/>
            <person name="Zhou L.G."/>
            <person name="Ni X.B."/>
            <person name="Tian J.H."/>
            <person name="Sheng Y."/>
            <person name="Liu T."/>
            <person name="Pan Y.S."/>
            <person name="Xia L.Y."/>
            <person name="Li J."/>
            <person name="Zhao F."/>
            <person name="Cao W.C."/>
        </authorList>
    </citation>
    <scope>NUCLEOTIDE SEQUENCE</scope>
    <source>
        <strain evidence="2">Rmic-2018</strain>
    </source>
</reference>